<dbReference type="Ensembl" id="ENSCABT00000022256.1">
    <property type="protein sequence ID" value="ENSCABP00000020316.1"/>
    <property type="gene ID" value="ENSCABG00000014988.1"/>
</dbReference>
<protein>
    <submittedName>
        <fullName evidence="2">Uncharacterized protein</fullName>
    </submittedName>
</protein>
<name>A0A8C0HDA6_CHEAB</name>
<evidence type="ECO:0000313" key="2">
    <source>
        <dbReference type="Ensembl" id="ENSCABP00000020316.1"/>
    </source>
</evidence>
<dbReference type="GeneTree" id="ENSGT01000000220633"/>
<feature type="compositionally biased region" description="Polar residues" evidence="1">
    <location>
        <begin position="109"/>
        <end position="121"/>
    </location>
</feature>
<accession>A0A8C0HDA6</accession>
<reference evidence="2" key="1">
    <citation type="submission" date="2025-08" db="UniProtKB">
        <authorList>
            <consortium name="Ensembl"/>
        </authorList>
    </citation>
    <scope>IDENTIFICATION</scope>
</reference>
<proteinExistence type="predicted"/>
<dbReference type="Proteomes" id="UP000694404">
    <property type="component" value="Unplaced"/>
</dbReference>
<keyword evidence="3" id="KW-1185">Reference proteome</keyword>
<reference evidence="2" key="2">
    <citation type="submission" date="2025-09" db="UniProtKB">
        <authorList>
            <consortium name="Ensembl"/>
        </authorList>
    </citation>
    <scope>IDENTIFICATION</scope>
</reference>
<feature type="region of interest" description="Disordered" evidence="1">
    <location>
        <begin position="102"/>
        <end position="127"/>
    </location>
</feature>
<sequence>MSAQVKDKAAFKRLSFLYQAAHCILAQIPRTRSWHGSTVTWSDLSVKRTISKSCSALLVPDVSSMVLQRRCRSWHWMPPLQPDQALPKQPSIQDVRVAAQGPAGEPLSFQPNTSLGSSSPCMSMLAE</sequence>
<evidence type="ECO:0000256" key="1">
    <source>
        <dbReference type="SAM" id="MobiDB-lite"/>
    </source>
</evidence>
<organism evidence="2 3">
    <name type="scientific">Chelonoidis abingdonii</name>
    <name type="common">Abingdon island giant tortoise</name>
    <name type="synonym">Testudo abingdonii</name>
    <dbReference type="NCBI Taxonomy" id="106734"/>
    <lineage>
        <taxon>Eukaryota</taxon>
        <taxon>Metazoa</taxon>
        <taxon>Chordata</taxon>
        <taxon>Craniata</taxon>
        <taxon>Vertebrata</taxon>
        <taxon>Euteleostomi</taxon>
        <taxon>Archelosauria</taxon>
        <taxon>Testudinata</taxon>
        <taxon>Testudines</taxon>
        <taxon>Cryptodira</taxon>
        <taxon>Durocryptodira</taxon>
        <taxon>Testudinoidea</taxon>
        <taxon>Testudinidae</taxon>
        <taxon>Chelonoidis</taxon>
    </lineage>
</organism>
<dbReference type="AlphaFoldDB" id="A0A8C0HDA6"/>
<evidence type="ECO:0000313" key="3">
    <source>
        <dbReference type="Proteomes" id="UP000694404"/>
    </source>
</evidence>